<evidence type="ECO:0000313" key="3">
    <source>
        <dbReference type="Proteomes" id="UP000472971"/>
    </source>
</evidence>
<protein>
    <submittedName>
        <fullName evidence="2">Uncharacterized protein</fullName>
    </submittedName>
</protein>
<gene>
    <name evidence="2" type="ORF">G4D64_17135</name>
    <name evidence="1" type="ORF">H1Z61_16840</name>
</gene>
<keyword evidence="3" id="KW-1185">Reference proteome</keyword>
<dbReference type="EMBL" id="JACEIO010000072">
    <property type="protein sequence ID" value="MBA4538747.1"/>
    <property type="molecule type" value="Genomic_DNA"/>
</dbReference>
<organism evidence="2 3">
    <name type="scientific">Bacillus aquiflavi</name>
    <dbReference type="NCBI Taxonomy" id="2672567"/>
    <lineage>
        <taxon>Bacteria</taxon>
        <taxon>Bacillati</taxon>
        <taxon>Bacillota</taxon>
        <taxon>Bacilli</taxon>
        <taxon>Bacillales</taxon>
        <taxon>Bacillaceae</taxon>
        <taxon>Bacillus</taxon>
    </lineage>
</organism>
<reference evidence="2 3" key="1">
    <citation type="submission" date="2020-02" db="EMBL/GenBank/DDBJ databases">
        <title>Bacillus aquiflavi sp. nov., isolated from yellow water of strong flavor Chinese baijiu in Yibin region of China.</title>
        <authorList>
            <person name="Xie J."/>
        </authorList>
    </citation>
    <scope>NUCLEOTIDE SEQUENCE [LARGE SCALE GENOMIC DNA]</scope>
    <source>
        <strain evidence="2 3">3H-10</strain>
    </source>
</reference>
<comment type="caution">
    <text evidence="2">The sequence shown here is derived from an EMBL/GenBank/DDBJ whole genome shotgun (WGS) entry which is preliminary data.</text>
</comment>
<reference evidence="1 4" key="2">
    <citation type="submission" date="2020-07" db="EMBL/GenBank/DDBJ databases">
        <authorList>
            <person name="Feng H."/>
        </authorList>
    </citation>
    <scope>NUCLEOTIDE SEQUENCE [LARGE SCALE GENOMIC DNA]</scope>
    <source>
        <strain evidence="1">S-12</strain>
        <strain evidence="4">s-12</strain>
    </source>
</reference>
<proteinExistence type="predicted"/>
<evidence type="ECO:0000313" key="4">
    <source>
        <dbReference type="Proteomes" id="UP000570010"/>
    </source>
</evidence>
<evidence type="ECO:0000313" key="1">
    <source>
        <dbReference type="EMBL" id="MBA4538747.1"/>
    </source>
</evidence>
<dbReference type="Proteomes" id="UP000472971">
    <property type="component" value="Unassembled WGS sequence"/>
</dbReference>
<evidence type="ECO:0000313" key="2">
    <source>
        <dbReference type="EMBL" id="NEY83170.1"/>
    </source>
</evidence>
<sequence length="132" mass="14911">MERVTQMNSEIFFNNLMATVMEIKDKKGLSFSECIFMIEAVEERGKPLNSADDLMRLNILSEENVGGKKFPLSVTVDILCGLQPMVPIWINVSFVEMDGDTAIFKLESSLRFRKPTLLRNAETGHPPFKAIV</sequence>
<accession>A0A6B3VY27</accession>
<dbReference type="AlphaFoldDB" id="A0A6B3VY27"/>
<dbReference type="EMBL" id="JAAIWN010000088">
    <property type="protein sequence ID" value="NEY83170.1"/>
    <property type="molecule type" value="Genomic_DNA"/>
</dbReference>
<dbReference type="Proteomes" id="UP000570010">
    <property type="component" value="Unassembled WGS sequence"/>
</dbReference>
<name>A0A6B3VY27_9BACI</name>